<feature type="compositionally biased region" description="Basic and acidic residues" evidence="1">
    <location>
        <begin position="373"/>
        <end position="382"/>
    </location>
</feature>
<protein>
    <recommendedName>
        <fullName evidence="5">Transmembrane protein</fullName>
    </recommendedName>
</protein>
<comment type="caution">
    <text evidence="3">The sequence shown here is derived from an EMBL/GenBank/DDBJ whole genome shotgun (WGS) entry which is preliminary data.</text>
</comment>
<evidence type="ECO:0000313" key="4">
    <source>
        <dbReference type="Proteomes" id="UP001182556"/>
    </source>
</evidence>
<sequence>MSEGQRRRSRSSVESSPASLNSSQASFSDTDSKGRGRRVNDKRKARRQSVSTASSASSEEIDHYELREEWSDSDGSDSGRSIYEGEYDRPSRSCAGCDGCCLTIGDWRIWSWLRRRSAYLLALSASLGMTGAGMSGINDVWVFCSVDGYDLGGLGYCYNGQCTVKPFYQVRLHSSQMFKTTPLLSTVLLAMSGIGLLTLLFLLYLWGNTQCGEGEFQPPHRGILYCCFLPLPRNRRPRDREIKQLGLDNGIRRFVWLGTAEHREMLDQVRRKNCFQNFMLWFFWPSSIALVAVAFAWITAVDADEQLAFDLLAYGGIACFVLYWVSVRVYRLSERGANARKESRSKNMELLKELRERDREGRKQRREKRRSRKLAEKPPRQEESDDDDEDSPGGRRSVGSGGEGR</sequence>
<dbReference type="AlphaFoldDB" id="A0AAD9FPK5"/>
<feature type="compositionally biased region" description="Low complexity" evidence="1">
    <location>
        <begin position="49"/>
        <end position="58"/>
    </location>
</feature>
<evidence type="ECO:0000313" key="3">
    <source>
        <dbReference type="EMBL" id="KAK1922873.1"/>
    </source>
</evidence>
<feature type="transmembrane region" description="Helical" evidence="2">
    <location>
        <begin position="311"/>
        <end position="330"/>
    </location>
</feature>
<gene>
    <name evidence="3" type="ORF">DB88DRAFT_493011</name>
</gene>
<feature type="compositionally biased region" description="Basic and acidic residues" evidence="1">
    <location>
        <begin position="351"/>
        <end position="361"/>
    </location>
</feature>
<evidence type="ECO:0000256" key="2">
    <source>
        <dbReference type="SAM" id="Phobius"/>
    </source>
</evidence>
<name>A0AAD9FPK5_PAPLA</name>
<feature type="compositionally biased region" description="Low complexity" evidence="1">
    <location>
        <begin position="12"/>
        <end position="28"/>
    </location>
</feature>
<dbReference type="Proteomes" id="UP001182556">
    <property type="component" value="Unassembled WGS sequence"/>
</dbReference>
<evidence type="ECO:0000256" key="1">
    <source>
        <dbReference type="SAM" id="MobiDB-lite"/>
    </source>
</evidence>
<feature type="compositionally biased region" description="Basic and acidic residues" evidence="1">
    <location>
        <begin position="60"/>
        <end position="70"/>
    </location>
</feature>
<keyword evidence="2" id="KW-1133">Transmembrane helix</keyword>
<feature type="compositionally biased region" description="Basic residues" evidence="1">
    <location>
        <begin position="35"/>
        <end position="47"/>
    </location>
</feature>
<evidence type="ECO:0008006" key="5">
    <source>
        <dbReference type="Google" id="ProtNLM"/>
    </source>
</evidence>
<feature type="transmembrane region" description="Helical" evidence="2">
    <location>
        <begin position="278"/>
        <end position="299"/>
    </location>
</feature>
<accession>A0AAD9FPK5</accession>
<proteinExistence type="predicted"/>
<organism evidence="3 4">
    <name type="scientific">Papiliotrema laurentii</name>
    <name type="common">Cryptococcus laurentii</name>
    <dbReference type="NCBI Taxonomy" id="5418"/>
    <lineage>
        <taxon>Eukaryota</taxon>
        <taxon>Fungi</taxon>
        <taxon>Dikarya</taxon>
        <taxon>Basidiomycota</taxon>
        <taxon>Agaricomycotina</taxon>
        <taxon>Tremellomycetes</taxon>
        <taxon>Tremellales</taxon>
        <taxon>Rhynchogastremaceae</taxon>
        <taxon>Papiliotrema</taxon>
    </lineage>
</organism>
<dbReference type="EMBL" id="JAODAN010000007">
    <property type="protein sequence ID" value="KAK1922873.1"/>
    <property type="molecule type" value="Genomic_DNA"/>
</dbReference>
<feature type="compositionally biased region" description="Basic residues" evidence="1">
    <location>
        <begin position="362"/>
        <end position="372"/>
    </location>
</feature>
<feature type="region of interest" description="Disordered" evidence="1">
    <location>
        <begin position="351"/>
        <end position="405"/>
    </location>
</feature>
<feature type="transmembrane region" description="Helical" evidence="2">
    <location>
        <begin position="183"/>
        <end position="206"/>
    </location>
</feature>
<feature type="transmembrane region" description="Helical" evidence="2">
    <location>
        <begin position="118"/>
        <end position="137"/>
    </location>
</feature>
<feature type="region of interest" description="Disordered" evidence="1">
    <location>
        <begin position="1"/>
        <end position="92"/>
    </location>
</feature>
<keyword evidence="2" id="KW-0472">Membrane</keyword>
<keyword evidence="4" id="KW-1185">Reference proteome</keyword>
<keyword evidence="2" id="KW-0812">Transmembrane</keyword>
<reference evidence="3" key="1">
    <citation type="submission" date="2023-02" db="EMBL/GenBank/DDBJ databases">
        <title>Identification and recombinant expression of a fungal hydrolase from Papiliotrema laurentii that hydrolyzes apple cutin and clears colloidal polyester polyurethane.</title>
        <authorList>
            <consortium name="DOE Joint Genome Institute"/>
            <person name="Roman V.A."/>
            <person name="Bojanowski C."/>
            <person name="Crable B.R."/>
            <person name="Wagner D.N."/>
            <person name="Hung C.S."/>
            <person name="Nadeau L.J."/>
            <person name="Schratz L."/>
            <person name="Haridas S."/>
            <person name="Pangilinan J."/>
            <person name="Lipzen A."/>
            <person name="Na H."/>
            <person name="Yan M."/>
            <person name="Ng V."/>
            <person name="Grigoriev I.V."/>
            <person name="Spatafora J.W."/>
            <person name="Barlow D."/>
            <person name="Biffinger J."/>
            <person name="Kelley-Loughnane N."/>
            <person name="Varaljay V.A."/>
            <person name="Crookes-Goodson W.J."/>
        </authorList>
    </citation>
    <scope>NUCLEOTIDE SEQUENCE</scope>
    <source>
        <strain evidence="3">5307AH</strain>
    </source>
</reference>